<proteinExistence type="predicted"/>
<reference evidence="1 2" key="1">
    <citation type="submission" date="2024-09" db="EMBL/GenBank/DDBJ databases">
        <authorList>
            <person name="Sun Q."/>
            <person name="Mori K."/>
        </authorList>
    </citation>
    <scope>NUCLEOTIDE SEQUENCE [LARGE SCALE GENOMIC DNA]</scope>
    <source>
        <strain evidence="1 2">CCM 7904</strain>
    </source>
</reference>
<dbReference type="RefSeq" id="WP_378980056.1">
    <property type="nucleotide sequence ID" value="NZ_JBHRYT010000008.1"/>
</dbReference>
<dbReference type="Proteomes" id="UP001589795">
    <property type="component" value="Unassembled WGS sequence"/>
</dbReference>
<gene>
    <name evidence="1" type="ORF">ACFFIZ_05015</name>
</gene>
<protein>
    <submittedName>
        <fullName evidence="1">Uncharacterized protein</fullName>
    </submittedName>
</protein>
<dbReference type="Gene3D" id="3.30.565.10">
    <property type="entry name" value="Histidine kinase-like ATPase, C-terminal domain"/>
    <property type="match status" value="1"/>
</dbReference>
<dbReference type="InterPro" id="IPR036890">
    <property type="entry name" value="HATPase_C_sf"/>
</dbReference>
<accession>A0ABV6CG44</accession>
<organism evidence="1 2">
    <name type="scientific">Paracoccus rhizosphaerae</name>
    <dbReference type="NCBI Taxonomy" id="1133347"/>
    <lineage>
        <taxon>Bacteria</taxon>
        <taxon>Pseudomonadati</taxon>
        <taxon>Pseudomonadota</taxon>
        <taxon>Alphaproteobacteria</taxon>
        <taxon>Rhodobacterales</taxon>
        <taxon>Paracoccaceae</taxon>
        <taxon>Paracoccus</taxon>
    </lineage>
</organism>
<name>A0ABV6CG44_9RHOB</name>
<evidence type="ECO:0000313" key="2">
    <source>
        <dbReference type="Proteomes" id="UP001589795"/>
    </source>
</evidence>
<sequence length="54" mass="5886">MPPGFDAENAKSLGMKLIASLGRQLGGEPEWQDAAPGTRFVLEFPLQERSTLQV</sequence>
<keyword evidence="2" id="KW-1185">Reference proteome</keyword>
<dbReference type="EMBL" id="JBHLWQ010000050">
    <property type="protein sequence ID" value="MFC0199689.1"/>
    <property type="molecule type" value="Genomic_DNA"/>
</dbReference>
<evidence type="ECO:0000313" key="1">
    <source>
        <dbReference type="EMBL" id="MFC0199689.1"/>
    </source>
</evidence>
<comment type="caution">
    <text evidence="1">The sequence shown here is derived from an EMBL/GenBank/DDBJ whole genome shotgun (WGS) entry which is preliminary data.</text>
</comment>